<evidence type="ECO:0000256" key="1">
    <source>
        <dbReference type="SAM" id="SignalP"/>
    </source>
</evidence>
<evidence type="ECO:0000313" key="3">
    <source>
        <dbReference type="Proteomes" id="UP001634394"/>
    </source>
</evidence>
<dbReference type="EMBL" id="JBJQND010000012">
    <property type="protein sequence ID" value="KAL3859617.1"/>
    <property type="molecule type" value="Genomic_DNA"/>
</dbReference>
<dbReference type="Proteomes" id="UP001634394">
    <property type="component" value="Unassembled WGS sequence"/>
</dbReference>
<keyword evidence="1" id="KW-0732">Signal</keyword>
<reference evidence="2 3" key="1">
    <citation type="submission" date="2024-11" db="EMBL/GenBank/DDBJ databases">
        <title>Chromosome-level genome assembly of the freshwater bivalve Anodonta woodiana.</title>
        <authorList>
            <person name="Chen X."/>
        </authorList>
    </citation>
    <scope>NUCLEOTIDE SEQUENCE [LARGE SCALE GENOMIC DNA]</scope>
    <source>
        <strain evidence="2">MN2024</strain>
        <tissue evidence="2">Gills</tissue>
    </source>
</reference>
<feature type="signal peptide" evidence="1">
    <location>
        <begin position="1"/>
        <end position="25"/>
    </location>
</feature>
<comment type="caution">
    <text evidence="2">The sequence shown here is derived from an EMBL/GenBank/DDBJ whole genome shotgun (WGS) entry which is preliminary data.</text>
</comment>
<feature type="chain" id="PRO_5044855950" evidence="1">
    <location>
        <begin position="26"/>
        <end position="198"/>
    </location>
</feature>
<proteinExistence type="predicted"/>
<accession>A0ABD3VDI6</accession>
<protein>
    <submittedName>
        <fullName evidence="2">Uncharacterized protein</fullName>
    </submittedName>
</protein>
<keyword evidence="3" id="KW-1185">Reference proteome</keyword>
<organism evidence="2 3">
    <name type="scientific">Sinanodonta woodiana</name>
    <name type="common">Chinese pond mussel</name>
    <name type="synonym">Anodonta woodiana</name>
    <dbReference type="NCBI Taxonomy" id="1069815"/>
    <lineage>
        <taxon>Eukaryota</taxon>
        <taxon>Metazoa</taxon>
        <taxon>Spiralia</taxon>
        <taxon>Lophotrochozoa</taxon>
        <taxon>Mollusca</taxon>
        <taxon>Bivalvia</taxon>
        <taxon>Autobranchia</taxon>
        <taxon>Heteroconchia</taxon>
        <taxon>Palaeoheterodonta</taxon>
        <taxon>Unionida</taxon>
        <taxon>Unionoidea</taxon>
        <taxon>Unionidae</taxon>
        <taxon>Unioninae</taxon>
        <taxon>Sinanodonta</taxon>
    </lineage>
</organism>
<name>A0ABD3VDI6_SINWO</name>
<sequence>MLGLLLCLFNRLAVLGCLVWPVVLAQVCPIAVPENLLHEAEFLPADASTVYPEKTVTELLLRQPAEIQESIRFPQNEATANVSKDVYYVCPFCRYELPRTLWYFYYNNRTMKCFSLQPLYLTSCLTRLCRFFNTYNSCYRCVHEWSYHYFWAVCVDQSGNWWIRYLNKRLPTFCNCKRYILNPLEMCQVTADILSDRN</sequence>
<evidence type="ECO:0000313" key="2">
    <source>
        <dbReference type="EMBL" id="KAL3859617.1"/>
    </source>
</evidence>
<gene>
    <name evidence="2" type="ORF">ACJMK2_009831</name>
</gene>
<dbReference type="AlphaFoldDB" id="A0ABD3VDI6"/>